<evidence type="ECO:0000313" key="1">
    <source>
        <dbReference type="EMBL" id="NFG18622.1"/>
    </source>
</evidence>
<organism evidence="1 2">
    <name type="scientific">Clostridium botulinum</name>
    <dbReference type="NCBI Taxonomy" id="1491"/>
    <lineage>
        <taxon>Bacteria</taxon>
        <taxon>Bacillati</taxon>
        <taxon>Bacillota</taxon>
        <taxon>Clostridia</taxon>
        <taxon>Eubacteriales</taxon>
        <taxon>Clostridiaceae</taxon>
        <taxon>Clostridium</taxon>
    </lineage>
</organism>
<accession>A0A6B3WCT5</accession>
<dbReference type="RefSeq" id="WP_012703739.1">
    <property type="nucleotide sequence ID" value="NZ_CP013845.1"/>
</dbReference>
<dbReference type="Proteomes" id="UP000478995">
    <property type="component" value="Unassembled WGS sequence"/>
</dbReference>
<sequence length="98" mass="11099">MKRGSLIIYDNTGKIWINTGDAEGDVLPHTLPDGLPYIITEFGELNNKIVKGIDVETKELITEDIPHIETQEERLKREKQELENQLMLQADNNIGGIL</sequence>
<reference evidence="1 2" key="1">
    <citation type="submission" date="2019-04" db="EMBL/GenBank/DDBJ databases">
        <title>Genome sequencing of Clostridium botulinum Groups I-IV and Clostridium butyricum.</title>
        <authorList>
            <person name="Brunt J."/>
            <person name="Van Vliet A.H.M."/>
            <person name="Stringer S.C."/>
            <person name="Carter A.T."/>
            <person name="Peck M.W."/>
        </authorList>
    </citation>
    <scope>NUCLEOTIDE SEQUENCE [LARGE SCALE GENOMIC DNA]</scope>
    <source>
        <strain evidence="1 2">IFR 18/037</strain>
    </source>
</reference>
<proteinExistence type="predicted"/>
<protein>
    <submittedName>
        <fullName evidence="1">Uncharacterized protein</fullName>
    </submittedName>
</protein>
<comment type="caution">
    <text evidence="1">The sequence shown here is derived from an EMBL/GenBank/DDBJ whole genome shotgun (WGS) entry which is preliminary data.</text>
</comment>
<name>A0A6B3WCT5_CLOBO</name>
<dbReference type="AlphaFoldDB" id="A0A6B3WCT5"/>
<dbReference type="EMBL" id="SWOY01000013">
    <property type="protein sequence ID" value="NFG18622.1"/>
    <property type="molecule type" value="Genomic_DNA"/>
</dbReference>
<evidence type="ECO:0000313" key="2">
    <source>
        <dbReference type="Proteomes" id="UP000478995"/>
    </source>
</evidence>
<gene>
    <name evidence="1" type="ORF">FC794_17970</name>
</gene>